<dbReference type="PANTHER" id="PTHR37691">
    <property type="entry name" value="BLR3518 PROTEIN"/>
    <property type="match status" value="1"/>
</dbReference>
<sequence>MKIIIHIDEREKWPMVLSNLKHLNEFYTDDSHNIIEILANGDAVSDLQKTSEQISEIKKVIQPHNHLVACNNSLEQRAIDPLQLIDEAVIVPSGVVEIVQKQAEGYHYLRP</sequence>
<evidence type="ECO:0008006" key="3">
    <source>
        <dbReference type="Google" id="ProtNLM"/>
    </source>
</evidence>
<accession>A0A0R2L0J7</accession>
<dbReference type="STRING" id="331679.IV81_GL000117"/>
<reference evidence="1 2" key="1">
    <citation type="journal article" date="2015" name="Genome Announc.">
        <title>Expanding the biotechnology potential of lactobacilli through comparative genomics of 213 strains and associated genera.</title>
        <authorList>
            <person name="Sun Z."/>
            <person name="Harris H.M."/>
            <person name="McCann A."/>
            <person name="Guo C."/>
            <person name="Argimon S."/>
            <person name="Zhang W."/>
            <person name="Yang X."/>
            <person name="Jeffery I.B."/>
            <person name="Cooney J.C."/>
            <person name="Kagawa T.F."/>
            <person name="Liu W."/>
            <person name="Song Y."/>
            <person name="Salvetti E."/>
            <person name="Wrobel A."/>
            <person name="Rasinkangas P."/>
            <person name="Parkhill J."/>
            <person name="Rea M.C."/>
            <person name="O'Sullivan O."/>
            <person name="Ritari J."/>
            <person name="Douillard F.P."/>
            <person name="Paul Ross R."/>
            <person name="Yang R."/>
            <person name="Briner A.E."/>
            <person name="Felis G.E."/>
            <person name="de Vos W.M."/>
            <person name="Barrangou R."/>
            <person name="Klaenhammer T.R."/>
            <person name="Caufield P.W."/>
            <person name="Cui Y."/>
            <person name="Zhang H."/>
            <person name="O'Toole P.W."/>
        </authorList>
    </citation>
    <scope>NUCLEOTIDE SEQUENCE [LARGE SCALE GENOMIC DNA]</scope>
    <source>
        <strain evidence="1 2">DSM 18001</strain>
    </source>
</reference>
<keyword evidence="2" id="KW-1185">Reference proteome</keyword>
<gene>
    <name evidence="1" type="ORF">IV81_GL000117</name>
</gene>
<organism evidence="1 2">
    <name type="scientific">Pediococcus stilesii</name>
    <dbReference type="NCBI Taxonomy" id="331679"/>
    <lineage>
        <taxon>Bacteria</taxon>
        <taxon>Bacillati</taxon>
        <taxon>Bacillota</taxon>
        <taxon>Bacilli</taxon>
        <taxon>Lactobacillales</taxon>
        <taxon>Lactobacillaceae</taxon>
        <taxon>Pediococcus</taxon>
    </lineage>
</organism>
<dbReference type="InterPro" id="IPR003787">
    <property type="entry name" value="Sulphur_relay_DsrE/F-like"/>
</dbReference>
<evidence type="ECO:0000313" key="1">
    <source>
        <dbReference type="EMBL" id="KRN95235.1"/>
    </source>
</evidence>
<dbReference type="PATRIC" id="fig|331679.3.peg.119"/>
<protein>
    <recommendedName>
        <fullName evidence="3">Sulfur reduction protein DsrE</fullName>
    </recommendedName>
</protein>
<dbReference type="PANTHER" id="PTHR37691:SF1">
    <property type="entry name" value="BLR3518 PROTEIN"/>
    <property type="match status" value="1"/>
</dbReference>
<dbReference type="EMBL" id="JQBX01000001">
    <property type="protein sequence ID" value="KRN95235.1"/>
    <property type="molecule type" value="Genomic_DNA"/>
</dbReference>
<proteinExistence type="predicted"/>
<dbReference type="SUPFAM" id="SSF75169">
    <property type="entry name" value="DsrEFH-like"/>
    <property type="match status" value="1"/>
</dbReference>
<dbReference type="AlphaFoldDB" id="A0A0R2L0J7"/>
<dbReference type="RefSeq" id="WP_057801247.1">
    <property type="nucleotide sequence ID" value="NZ_JQBX01000001.1"/>
</dbReference>
<dbReference type="InterPro" id="IPR027396">
    <property type="entry name" value="DsrEFH-like"/>
</dbReference>
<dbReference type="Gene3D" id="3.40.1260.10">
    <property type="entry name" value="DsrEFH-like"/>
    <property type="match status" value="1"/>
</dbReference>
<dbReference type="Proteomes" id="UP000051859">
    <property type="component" value="Unassembled WGS sequence"/>
</dbReference>
<name>A0A0R2L0J7_9LACO</name>
<evidence type="ECO:0000313" key="2">
    <source>
        <dbReference type="Proteomes" id="UP000051859"/>
    </source>
</evidence>
<dbReference type="Pfam" id="PF02635">
    <property type="entry name" value="DsrE"/>
    <property type="match status" value="1"/>
</dbReference>
<comment type="caution">
    <text evidence="1">The sequence shown here is derived from an EMBL/GenBank/DDBJ whole genome shotgun (WGS) entry which is preliminary data.</text>
</comment>